<sequence length="94" mass="10815">MKLSREEVEHVALLARLQLSEEEVELYTEQLNSILGYAEMLQKLNTDQVSPTAHAVQLFNVLREDEVKPSMSQDKILMNAPDEEDGFFRVPRIV</sequence>
<evidence type="ECO:0000256" key="2">
    <source>
        <dbReference type="ARBA" id="ARBA00011123"/>
    </source>
</evidence>
<dbReference type="NCBIfam" id="TIGR00135">
    <property type="entry name" value="gatC"/>
    <property type="match status" value="1"/>
</dbReference>
<gene>
    <name evidence="6 7" type="primary">gatC</name>
    <name evidence="7" type="ORF">GQ588_11015</name>
</gene>
<dbReference type="Gene3D" id="1.10.20.60">
    <property type="entry name" value="Glu-tRNAGln amidotransferase C subunit, N-terminal domain"/>
    <property type="match status" value="1"/>
</dbReference>
<dbReference type="EMBL" id="CP046996">
    <property type="protein sequence ID" value="QHA01125.1"/>
    <property type="molecule type" value="Genomic_DNA"/>
</dbReference>
<evidence type="ECO:0000313" key="7">
    <source>
        <dbReference type="EMBL" id="QHA01125.1"/>
    </source>
</evidence>
<dbReference type="GO" id="GO:0070681">
    <property type="term" value="P:glutaminyl-tRNAGln biosynthesis via transamidation"/>
    <property type="evidence" value="ECO:0007669"/>
    <property type="project" value="TreeGrafter"/>
</dbReference>
<dbReference type="PANTHER" id="PTHR15004:SF0">
    <property type="entry name" value="GLUTAMYL-TRNA(GLN) AMIDOTRANSFERASE SUBUNIT C, MITOCHONDRIAL"/>
    <property type="match status" value="1"/>
</dbReference>
<dbReference type="Pfam" id="PF02686">
    <property type="entry name" value="GatC"/>
    <property type="match status" value="1"/>
</dbReference>
<dbReference type="EC" id="6.3.5.-" evidence="6"/>
<keyword evidence="6" id="KW-0648">Protein biosynthesis</keyword>
<dbReference type="GO" id="GO:0050567">
    <property type="term" value="F:glutaminyl-tRNA synthase (glutamine-hydrolyzing) activity"/>
    <property type="evidence" value="ECO:0007669"/>
    <property type="project" value="UniProtKB-UniRule"/>
</dbReference>
<reference evidence="7 8" key="1">
    <citation type="submission" date="2019-12" db="EMBL/GenBank/DDBJ databases">
        <title>Sequence classification of anaerobic respiratory reductive dehalogenases: First we see many, then we see few.</title>
        <authorList>
            <person name="Molenda O."/>
            <person name="Puentes Jacome L.A."/>
            <person name="Cao X."/>
            <person name="Nesbo C.L."/>
            <person name="Tang S."/>
            <person name="Morson N."/>
            <person name="Patron J."/>
            <person name="Lomheim L."/>
            <person name="Wishart D.S."/>
            <person name="Edwards E.A."/>
        </authorList>
    </citation>
    <scope>NUCLEOTIDE SEQUENCE [LARGE SCALE GENOMIC DNA]</scope>
    <source>
        <strain evidence="7 8">12DCA</strain>
    </source>
</reference>
<comment type="catalytic activity">
    <reaction evidence="4 6">
        <text>L-aspartyl-tRNA(Asn) + L-glutamine + ATP + H2O = L-asparaginyl-tRNA(Asn) + L-glutamate + ADP + phosphate + 2 H(+)</text>
        <dbReference type="Rhea" id="RHEA:14513"/>
        <dbReference type="Rhea" id="RHEA-COMP:9674"/>
        <dbReference type="Rhea" id="RHEA-COMP:9677"/>
        <dbReference type="ChEBI" id="CHEBI:15377"/>
        <dbReference type="ChEBI" id="CHEBI:15378"/>
        <dbReference type="ChEBI" id="CHEBI:29985"/>
        <dbReference type="ChEBI" id="CHEBI:30616"/>
        <dbReference type="ChEBI" id="CHEBI:43474"/>
        <dbReference type="ChEBI" id="CHEBI:58359"/>
        <dbReference type="ChEBI" id="CHEBI:78515"/>
        <dbReference type="ChEBI" id="CHEBI:78516"/>
        <dbReference type="ChEBI" id="CHEBI:456216"/>
    </reaction>
</comment>
<evidence type="ECO:0000313" key="8">
    <source>
        <dbReference type="Proteomes" id="UP000430508"/>
    </source>
</evidence>
<protein>
    <recommendedName>
        <fullName evidence="6">Aspartyl/glutamyl-tRNA(Asn/Gln) amidotransferase subunit C</fullName>
        <shortName evidence="6">Asp/Glu-ADT subunit C</shortName>
        <ecNumber evidence="6">6.3.5.-</ecNumber>
    </recommendedName>
</protein>
<proteinExistence type="inferred from homology"/>
<comment type="catalytic activity">
    <reaction evidence="5 6">
        <text>L-glutamyl-tRNA(Gln) + L-glutamine + ATP + H2O = L-glutaminyl-tRNA(Gln) + L-glutamate + ADP + phosphate + H(+)</text>
        <dbReference type="Rhea" id="RHEA:17521"/>
        <dbReference type="Rhea" id="RHEA-COMP:9681"/>
        <dbReference type="Rhea" id="RHEA-COMP:9684"/>
        <dbReference type="ChEBI" id="CHEBI:15377"/>
        <dbReference type="ChEBI" id="CHEBI:15378"/>
        <dbReference type="ChEBI" id="CHEBI:29985"/>
        <dbReference type="ChEBI" id="CHEBI:30616"/>
        <dbReference type="ChEBI" id="CHEBI:43474"/>
        <dbReference type="ChEBI" id="CHEBI:58359"/>
        <dbReference type="ChEBI" id="CHEBI:78520"/>
        <dbReference type="ChEBI" id="CHEBI:78521"/>
        <dbReference type="ChEBI" id="CHEBI:456216"/>
    </reaction>
</comment>
<evidence type="ECO:0000256" key="4">
    <source>
        <dbReference type="ARBA" id="ARBA00047380"/>
    </source>
</evidence>
<evidence type="ECO:0000256" key="1">
    <source>
        <dbReference type="ARBA" id="ARBA00010757"/>
    </source>
</evidence>
<keyword evidence="6" id="KW-0067">ATP-binding</keyword>
<comment type="similarity">
    <text evidence="1 6">Belongs to the GatC family.</text>
</comment>
<dbReference type="GO" id="GO:0006412">
    <property type="term" value="P:translation"/>
    <property type="evidence" value="ECO:0007669"/>
    <property type="project" value="UniProtKB-UniRule"/>
</dbReference>
<keyword evidence="6" id="KW-0547">Nucleotide-binding</keyword>
<comment type="function">
    <text evidence="3 6">Allows the formation of correctly charged Asn-tRNA(Asn) or Gln-tRNA(Gln) through the transamidation of misacylated Asp-tRNA(Asn) or Glu-tRNA(Gln) in organisms which lack either or both of asparaginyl-tRNA or glutaminyl-tRNA synthetases. The reaction takes place in the presence of glutamine and ATP through an activated phospho-Asp-tRNA(Asn) or phospho-Glu-tRNA(Gln).</text>
</comment>
<dbReference type="AlphaFoldDB" id="A0A857DL59"/>
<dbReference type="Proteomes" id="UP000430508">
    <property type="component" value="Chromosome"/>
</dbReference>
<dbReference type="HAMAP" id="MF_00122">
    <property type="entry name" value="GatC"/>
    <property type="match status" value="1"/>
</dbReference>
<comment type="subunit">
    <text evidence="2 6">Heterotrimer of A, B and C subunits.</text>
</comment>
<dbReference type="SUPFAM" id="SSF141000">
    <property type="entry name" value="Glu-tRNAGln amidotransferase C subunit"/>
    <property type="match status" value="1"/>
</dbReference>
<keyword evidence="7" id="KW-0808">Transferase</keyword>
<dbReference type="GO" id="GO:0005524">
    <property type="term" value="F:ATP binding"/>
    <property type="evidence" value="ECO:0007669"/>
    <property type="project" value="UniProtKB-KW"/>
</dbReference>
<keyword evidence="6" id="KW-0436">Ligase</keyword>
<dbReference type="RefSeq" id="WP_019226660.1">
    <property type="nucleotide sequence ID" value="NZ_CP046996.1"/>
</dbReference>
<organism evidence="7 8">
    <name type="scientific">Dehalobacter restrictus</name>
    <dbReference type="NCBI Taxonomy" id="55583"/>
    <lineage>
        <taxon>Bacteria</taxon>
        <taxon>Bacillati</taxon>
        <taxon>Bacillota</taxon>
        <taxon>Clostridia</taxon>
        <taxon>Eubacteriales</taxon>
        <taxon>Desulfitobacteriaceae</taxon>
        <taxon>Dehalobacter</taxon>
    </lineage>
</organism>
<dbReference type="PANTHER" id="PTHR15004">
    <property type="entry name" value="GLUTAMYL-TRNA(GLN) AMIDOTRANSFERASE SUBUNIT C, MITOCHONDRIAL"/>
    <property type="match status" value="1"/>
</dbReference>
<evidence type="ECO:0000256" key="5">
    <source>
        <dbReference type="ARBA" id="ARBA00047913"/>
    </source>
</evidence>
<dbReference type="GO" id="GO:0006450">
    <property type="term" value="P:regulation of translational fidelity"/>
    <property type="evidence" value="ECO:0007669"/>
    <property type="project" value="InterPro"/>
</dbReference>
<name>A0A857DL59_9FIRM</name>
<dbReference type="InterPro" id="IPR036113">
    <property type="entry name" value="Asp/Glu-ADT_sf_sub_c"/>
</dbReference>
<evidence type="ECO:0000256" key="6">
    <source>
        <dbReference type="HAMAP-Rule" id="MF_00122"/>
    </source>
</evidence>
<dbReference type="InterPro" id="IPR003837">
    <property type="entry name" value="GatC"/>
</dbReference>
<dbReference type="GO" id="GO:0016740">
    <property type="term" value="F:transferase activity"/>
    <property type="evidence" value="ECO:0007669"/>
    <property type="project" value="UniProtKB-KW"/>
</dbReference>
<evidence type="ECO:0000256" key="3">
    <source>
        <dbReference type="ARBA" id="ARBA00024799"/>
    </source>
</evidence>
<accession>A0A857DL59</accession>